<evidence type="ECO:0000313" key="2">
    <source>
        <dbReference type="EMBL" id="SEL63682.1"/>
    </source>
</evidence>
<dbReference type="InterPro" id="IPR006099">
    <property type="entry name" value="MeMalonylCoA_mutase_a/b_cat"/>
</dbReference>
<dbReference type="Gene3D" id="3.20.20.240">
    <property type="entry name" value="Methylmalonyl-CoA mutase"/>
    <property type="match status" value="1"/>
</dbReference>
<dbReference type="GO" id="GO:0016866">
    <property type="term" value="F:intramolecular transferase activity"/>
    <property type="evidence" value="ECO:0007669"/>
    <property type="project" value="InterPro"/>
</dbReference>
<dbReference type="PANTHER" id="PTHR48101">
    <property type="entry name" value="METHYLMALONYL-COA MUTASE, MITOCHONDRIAL-RELATED"/>
    <property type="match status" value="1"/>
</dbReference>
<accession>A0A1H7RTX2</accession>
<dbReference type="EMBL" id="FNZN01000004">
    <property type="protein sequence ID" value="SEL63682.1"/>
    <property type="molecule type" value="Genomic_DNA"/>
</dbReference>
<protein>
    <submittedName>
        <fullName evidence="2">Methylmalonyl-CoA mutase</fullName>
    </submittedName>
</protein>
<evidence type="ECO:0000259" key="1">
    <source>
        <dbReference type="Pfam" id="PF01642"/>
    </source>
</evidence>
<keyword evidence="3" id="KW-1185">Reference proteome</keyword>
<organism evidence="2 3">
    <name type="scientific">Maribacter orientalis</name>
    <dbReference type="NCBI Taxonomy" id="228957"/>
    <lineage>
        <taxon>Bacteria</taxon>
        <taxon>Pseudomonadati</taxon>
        <taxon>Bacteroidota</taxon>
        <taxon>Flavobacteriia</taxon>
        <taxon>Flavobacteriales</taxon>
        <taxon>Flavobacteriaceae</taxon>
        <taxon>Maribacter</taxon>
    </lineage>
</organism>
<dbReference type="InterPro" id="IPR016176">
    <property type="entry name" value="Cbl-dep_enz_cat"/>
</dbReference>
<feature type="domain" description="Methylmalonyl-CoA mutase alpha/beta chain catalytic" evidence="1">
    <location>
        <begin position="106"/>
        <end position="417"/>
    </location>
</feature>
<name>A0A1H7RTX2_9FLAO</name>
<dbReference type="AlphaFoldDB" id="A0A1H7RTX2"/>
<dbReference type="STRING" id="228957.SAMN04488008_104395"/>
<dbReference type="PANTHER" id="PTHR48101:SF1">
    <property type="entry name" value="METHYLMALONYL-COA MUTASE, LARGE SUBUNIT"/>
    <property type="match status" value="1"/>
</dbReference>
<dbReference type="OrthoDB" id="9762378at2"/>
<dbReference type="Proteomes" id="UP000198990">
    <property type="component" value="Unassembled WGS sequence"/>
</dbReference>
<dbReference type="Pfam" id="PF01642">
    <property type="entry name" value="MM_CoA_mutase"/>
    <property type="match status" value="1"/>
</dbReference>
<gene>
    <name evidence="2" type="ORF">SAMN04488008_104395</name>
</gene>
<dbReference type="CDD" id="cd03677">
    <property type="entry name" value="MM_CoA_mutase_beta"/>
    <property type="match status" value="1"/>
</dbReference>
<evidence type="ECO:0000313" key="3">
    <source>
        <dbReference type="Proteomes" id="UP000198990"/>
    </source>
</evidence>
<sequence>MKGKTLFENFREVSAKEWRQKIQYDLKGKDYNEEVVWDSPEGIKVKPFYHADDLENINVESLSTTPWRIGQSIYVGNAIMANEKAHKLIKKGAEVLHFVIATETIDVVKLLNNIDLKRTGVSLDMQFLSKNYIEKIITLVPNSKKVYFQVDPIGHLARSGNWYDSFTSDFAVFNELIELNIENIVSVDLALYENAGADITQQLAYALSHANEYVNLLHDNGNLKKLKSIEFKVAVEGNYFFEIAKLKALRKLWKVLTEAYEISPHCHISTIPSKRNKTIFDYNVNMLRTTTECMSAVLGGSDTVYNLPYDSIYKKDNDFANRIALNQLVLMKEESYFDKVENPSEGSYYIETLTHQLAEKALILFKSIEKEGGFLKQLKNHSIQNKIADSAKKQQEKFDDKKTVLVGTNAYQNEKDNMGGELEIYPFLKKNPRKTLITPIIEKRLAEELEQNRLSHE</sequence>
<dbReference type="RefSeq" id="WP_091624249.1">
    <property type="nucleotide sequence ID" value="NZ_FNZN01000004.1"/>
</dbReference>
<dbReference type="GO" id="GO:0031419">
    <property type="term" value="F:cobalamin binding"/>
    <property type="evidence" value="ECO:0007669"/>
    <property type="project" value="InterPro"/>
</dbReference>
<proteinExistence type="predicted"/>
<reference evidence="3" key="1">
    <citation type="submission" date="2016-10" db="EMBL/GenBank/DDBJ databases">
        <authorList>
            <person name="Varghese N."/>
            <person name="Submissions S."/>
        </authorList>
    </citation>
    <scope>NUCLEOTIDE SEQUENCE [LARGE SCALE GENOMIC DNA]</scope>
    <source>
        <strain evidence="3">DSM 16471</strain>
    </source>
</reference>
<dbReference type="SUPFAM" id="SSF51703">
    <property type="entry name" value="Cobalamin (vitamin B12)-dependent enzymes"/>
    <property type="match status" value="1"/>
</dbReference>